<evidence type="ECO:0000313" key="2">
    <source>
        <dbReference type="Proteomes" id="UP000004994"/>
    </source>
</evidence>
<reference evidence="1" key="2">
    <citation type="submission" date="2019-01" db="UniProtKB">
        <authorList>
            <consortium name="EnsemblPlants"/>
        </authorList>
    </citation>
    <scope>IDENTIFICATION</scope>
    <source>
        <strain evidence="1">cv. Heinz 1706</strain>
    </source>
</reference>
<protein>
    <submittedName>
        <fullName evidence="1">Uncharacterized protein</fullName>
    </submittedName>
</protein>
<organism evidence="1">
    <name type="scientific">Solanum lycopersicum</name>
    <name type="common">Tomato</name>
    <name type="synonym">Lycopersicon esculentum</name>
    <dbReference type="NCBI Taxonomy" id="4081"/>
    <lineage>
        <taxon>Eukaryota</taxon>
        <taxon>Viridiplantae</taxon>
        <taxon>Streptophyta</taxon>
        <taxon>Embryophyta</taxon>
        <taxon>Tracheophyta</taxon>
        <taxon>Spermatophyta</taxon>
        <taxon>Magnoliopsida</taxon>
        <taxon>eudicotyledons</taxon>
        <taxon>Gunneridae</taxon>
        <taxon>Pentapetalae</taxon>
        <taxon>asterids</taxon>
        <taxon>lamiids</taxon>
        <taxon>Solanales</taxon>
        <taxon>Solanaceae</taxon>
        <taxon>Solanoideae</taxon>
        <taxon>Solaneae</taxon>
        <taxon>Solanum</taxon>
        <taxon>Solanum subgen. Lycopersicon</taxon>
    </lineage>
</organism>
<dbReference type="AlphaFoldDB" id="A0A3Q7HU66"/>
<accession>A0A3Q7HU66</accession>
<keyword evidence="2" id="KW-1185">Reference proteome</keyword>
<dbReference type="Proteomes" id="UP000004994">
    <property type="component" value="Chromosome 8"/>
</dbReference>
<dbReference type="STRING" id="4081.A0A3Q7HU66"/>
<sequence>MFVSFPFGNFSDRVLKIEVVPDLPELKTEGGLSLVVDWARKRKRRREEINRRGNDADMVMQHDEQVVNCTALEVEDGLADDEREEEA</sequence>
<reference evidence="1" key="1">
    <citation type="journal article" date="2012" name="Nature">
        <title>The tomato genome sequence provides insights into fleshy fruit evolution.</title>
        <authorList>
            <consortium name="Tomato Genome Consortium"/>
        </authorList>
    </citation>
    <scope>NUCLEOTIDE SEQUENCE [LARGE SCALE GENOMIC DNA]</scope>
    <source>
        <strain evidence="1">cv. Heinz 1706</strain>
    </source>
</reference>
<name>A0A3Q7HU66_SOLLC</name>
<dbReference type="EnsemblPlants" id="Solyc08g081845.1.1">
    <property type="protein sequence ID" value="Solyc08g081845.1.1"/>
    <property type="gene ID" value="Solyc08g081845.1"/>
</dbReference>
<dbReference type="InParanoid" id="A0A3Q7HU66"/>
<dbReference type="Gramene" id="Solyc08g081845.1.1">
    <property type="protein sequence ID" value="Solyc08g081845.1.1"/>
    <property type="gene ID" value="Solyc08g081845.1"/>
</dbReference>
<evidence type="ECO:0000313" key="1">
    <source>
        <dbReference type="EnsemblPlants" id="Solyc08g081845.1.1"/>
    </source>
</evidence>
<proteinExistence type="predicted"/>